<dbReference type="EMBL" id="JACXWD010000067">
    <property type="protein sequence ID" value="MBD3869206.1"/>
    <property type="molecule type" value="Genomic_DNA"/>
</dbReference>
<proteinExistence type="predicted"/>
<feature type="non-terminal residue" evidence="2">
    <location>
        <position position="1"/>
    </location>
</feature>
<organism evidence="2 3">
    <name type="scientific">Candidatus Polarisedimenticola svalbardensis</name>
    <dbReference type="NCBI Taxonomy" id="2886004"/>
    <lineage>
        <taxon>Bacteria</taxon>
        <taxon>Pseudomonadati</taxon>
        <taxon>Acidobacteriota</taxon>
        <taxon>Candidatus Polarisedimenticolia</taxon>
        <taxon>Candidatus Polarisedimenticolales</taxon>
        <taxon>Candidatus Polarisedimenticolaceae</taxon>
        <taxon>Candidatus Polarisedimenticola</taxon>
    </lineage>
</organism>
<name>A0A8J6Y9W4_9BACT</name>
<comment type="caution">
    <text evidence="2">The sequence shown here is derived from an EMBL/GenBank/DDBJ whole genome shotgun (WGS) entry which is preliminary data.</text>
</comment>
<reference evidence="2 3" key="1">
    <citation type="submission" date="2020-08" db="EMBL/GenBank/DDBJ databases">
        <title>Acidobacteriota in marine sediments use diverse sulfur dissimilation pathways.</title>
        <authorList>
            <person name="Wasmund K."/>
        </authorList>
    </citation>
    <scope>NUCLEOTIDE SEQUENCE [LARGE SCALE GENOMIC DNA]</scope>
    <source>
        <strain evidence="2">MAG AM4</strain>
    </source>
</reference>
<evidence type="ECO:0000313" key="3">
    <source>
        <dbReference type="Proteomes" id="UP000648239"/>
    </source>
</evidence>
<accession>A0A8J6Y9W4</accession>
<evidence type="ECO:0000313" key="2">
    <source>
        <dbReference type="EMBL" id="MBD3869206.1"/>
    </source>
</evidence>
<gene>
    <name evidence="2" type="ORF">IFK94_13875</name>
</gene>
<feature type="compositionally biased region" description="Polar residues" evidence="1">
    <location>
        <begin position="9"/>
        <end position="25"/>
    </location>
</feature>
<protein>
    <submittedName>
        <fullName evidence="2">Uncharacterized protein</fullName>
    </submittedName>
</protein>
<evidence type="ECO:0000256" key="1">
    <source>
        <dbReference type="SAM" id="MobiDB-lite"/>
    </source>
</evidence>
<dbReference type="Proteomes" id="UP000648239">
    <property type="component" value="Unassembled WGS sequence"/>
</dbReference>
<feature type="region of interest" description="Disordered" evidence="1">
    <location>
        <begin position="1"/>
        <end position="25"/>
    </location>
</feature>
<sequence>RHTLDVDENSTYYSTDFPTGGSQTKDYNNTEIAEVVTTDLGNPDLDYRIETWTWGDPSATNPDLVTFAPFDFDSNNGGFQVGVTSNTDIDLVIAQPTLWGEDLNFDGLAQGSEATRDPIGTGALDFGYSTLGGCGWQTANNAGGDGGVWHTGLIGNDGGSSGLTNCLADGDSGPNRCQATEASIGTINGDLMWFELLVTPEINKVNGATHTVEMVDFAWNMTQDIANDLEVFTWELDNDIEKLEPVDLKSDSTISGLMFGKFGPVTGLGNPALGTPAHAGLNSGFAMFSQYIEGGAENFNGGDGTNDRVGDQSCWFNSGKQAADLVGPFGTALPLDDDVDNDSDGQTDEFVTANGPLRNFDLSAFNGPDLRVTTWEDLFGDSGNTFQAALGYVVLEGTPSNVADSKSYGVTVDDVVVEWREYELAADGSDCAGSGECASLDLQTTNFFEGAALIQVTSIERTPPAVNNCNFNFYCGGTTTSCGAPGSPDNNDCVLIGTEVCEDPNLTDPNDDTDCDDDGTADIVAEVYSANRDDTEVIYLNNTGNATNPDEYKGTIPISPTFDVDGQLVAGHFEGGVLFIVQNGTSNPIVQVDYVDDGCNDDPDPTKTGIRFASTTVFMPIARMNVVSYDLIDDNDNDGYADAGETVEMLITLKNNVDAEYKNVVARLSTNSPNIECITGSTVLMGTMAPLSAVTAASSFTFKVSDSVNRGTTFEDLTAEFAVTVAGDSFDTLIQPIGLVMDLDLDITSAGSGASTFTESFDGGTFGQFTTMNLDGAGVGGSNANSDGYRCQYSNPDFINANAYKREMCYLGNNRTNPLLGDEIYEFHIHTTASPDGGRAFSGTSSMHLGTHDNPSNAGFDTTSLGQLDALVTINPISLSSSATSVLSFKHQISMIDDRTVNSPGNETPDRALVMVKKVNNSGVEQGVWIKVAPYQNVYHIQGTDNFTECVFDPIDDGSDEDDFFDPSDPFRRLGPSSTCFPEFVFTDLGNTTFDAAFDPNLIGRATETGGGLEGAVGPGTWVESKFDLARFRGFRLKMRFLYTSIAVDSPATNYNLLFGLPEGWPGDDGWYVDDVSISNTLTSPATLAPDAALDNPANTCGAGCSGMLADLSSDLELESHIVGVPGGAITLSAETSTVASCIDGTLQFQFWSDDDTNGTLDGSDTLLRDWTDNAFLTDVPAGDTDYAVKTRCTSSPASCPGVDTAFLTVTVNCPSSGNLGFAQSIGVDAAKANLTWTTTAIIDAIEGNLDTLRSAGFATSVNTCLADDVTTNTVAIAATPASGSGLYYLVKGSGGGAFCNEVSTWGSAARDTDLSGAANVCP</sequence>